<protein>
    <recommendedName>
        <fullName evidence="8">Histone H2A</fullName>
    </recommendedName>
</protein>
<evidence type="ECO:0000313" key="10">
    <source>
        <dbReference type="EMBL" id="TFK16484.1"/>
    </source>
</evidence>
<dbReference type="SUPFAM" id="SSF47113">
    <property type="entry name" value="Histone-fold"/>
    <property type="match status" value="1"/>
</dbReference>
<dbReference type="Pfam" id="PF00125">
    <property type="entry name" value="Histone"/>
    <property type="match status" value="1"/>
</dbReference>
<dbReference type="SMART" id="SM00414">
    <property type="entry name" value="H2A"/>
    <property type="match status" value="1"/>
</dbReference>
<evidence type="ECO:0000256" key="5">
    <source>
        <dbReference type="ARBA" id="ARBA00023125"/>
    </source>
</evidence>
<keyword evidence="11" id="KW-1185">Reference proteome</keyword>
<evidence type="ECO:0000256" key="1">
    <source>
        <dbReference type="ARBA" id="ARBA00004123"/>
    </source>
</evidence>
<dbReference type="InterPro" id="IPR007125">
    <property type="entry name" value="H2A/H2B/H3"/>
</dbReference>
<proteinExistence type="inferred from homology"/>
<dbReference type="EMBL" id="ML210780">
    <property type="protein sequence ID" value="TFK16484.1"/>
    <property type="molecule type" value="Genomic_DNA"/>
</dbReference>
<sequence length="106" mass="11604">MRQSRSSKAGLIFPVGHIHRFLKQGNYCRRLSSGAPVFLAAVLQYLTVEVLELAGDAARKIGQRRITPRDLKMVTEADAEINKLLRDVTIPGGGFVARNAPANFVA</sequence>
<dbReference type="Proteomes" id="UP000307440">
    <property type="component" value="Unassembled WGS sequence"/>
</dbReference>
<evidence type="ECO:0000256" key="6">
    <source>
        <dbReference type="ARBA" id="ARBA00023242"/>
    </source>
</evidence>
<comment type="similarity">
    <text evidence="3 8">Belongs to the histone H2A family.</text>
</comment>
<dbReference type="GO" id="GO:0003677">
    <property type="term" value="F:DNA binding"/>
    <property type="evidence" value="ECO:0007669"/>
    <property type="project" value="UniProtKB-KW"/>
</dbReference>
<dbReference type="Gene3D" id="1.10.20.10">
    <property type="entry name" value="Histone, subunit A"/>
    <property type="match status" value="1"/>
</dbReference>
<accession>A0A5C3K9E7</accession>
<organism evidence="10 11">
    <name type="scientific">Coprinopsis marcescibilis</name>
    <name type="common">Agaric fungus</name>
    <name type="synonym">Psathyrella marcescibilis</name>
    <dbReference type="NCBI Taxonomy" id="230819"/>
    <lineage>
        <taxon>Eukaryota</taxon>
        <taxon>Fungi</taxon>
        <taxon>Dikarya</taxon>
        <taxon>Basidiomycota</taxon>
        <taxon>Agaricomycotina</taxon>
        <taxon>Agaricomycetes</taxon>
        <taxon>Agaricomycetidae</taxon>
        <taxon>Agaricales</taxon>
        <taxon>Agaricineae</taxon>
        <taxon>Psathyrellaceae</taxon>
        <taxon>Coprinopsis</taxon>
    </lineage>
</organism>
<evidence type="ECO:0000256" key="4">
    <source>
        <dbReference type="ARBA" id="ARBA00022454"/>
    </source>
</evidence>
<name>A0A5C3K9E7_COPMA</name>
<dbReference type="InterPro" id="IPR032458">
    <property type="entry name" value="Histone_H2A_CS"/>
</dbReference>
<dbReference type="PANTHER" id="PTHR23430">
    <property type="entry name" value="HISTONE H2A"/>
    <property type="match status" value="1"/>
</dbReference>
<evidence type="ECO:0000256" key="7">
    <source>
        <dbReference type="ARBA" id="ARBA00023269"/>
    </source>
</evidence>
<evidence type="ECO:0000256" key="8">
    <source>
        <dbReference type="RuleBase" id="RU003767"/>
    </source>
</evidence>
<comment type="subcellular location">
    <subcellularLocation>
        <location evidence="2">Chromosome</location>
    </subcellularLocation>
    <subcellularLocation>
        <location evidence="1 8">Nucleus</location>
    </subcellularLocation>
</comment>
<dbReference type="OrthoDB" id="9421954at2759"/>
<keyword evidence="4 8" id="KW-0158">Chromosome</keyword>
<dbReference type="PROSITE" id="PS00046">
    <property type="entry name" value="HISTONE_H2A"/>
    <property type="match status" value="1"/>
</dbReference>
<keyword evidence="5 8" id="KW-0238">DNA-binding</keyword>
<keyword evidence="6 8" id="KW-0539">Nucleus</keyword>
<gene>
    <name evidence="10" type="ORF">FA15DRAFT_711766</name>
</gene>
<dbReference type="GO" id="GO:0005634">
    <property type="term" value="C:nucleus"/>
    <property type="evidence" value="ECO:0007669"/>
    <property type="project" value="UniProtKB-SubCell"/>
</dbReference>
<evidence type="ECO:0000256" key="2">
    <source>
        <dbReference type="ARBA" id="ARBA00004286"/>
    </source>
</evidence>
<dbReference type="InterPro" id="IPR009072">
    <property type="entry name" value="Histone-fold"/>
</dbReference>
<dbReference type="GO" id="GO:0030527">
    <property type="term" value="F:structural constituent of chromatin"/>
    <property type="evidence" value="ECO:0007669"/>
    <property type="project" value="InterPro"/>
</dbReference>
<dbReference type="AlphaFoldDB" id="A0A5C3K9E7"/>
<evidence type="ECO:0000313" key="11">
    <source>
        <dbReference type="Proteomes" id="UP000307440"/>
    </source>
</evidence>
<keyword evidence="7 8" id="KW-0544">Nucleosome core</keyword>
<evidence type="ECO:0000259" key="9">
    <source>
        <dbReference type="Pfam" id="PF00125"/>
    </source>
</evidence>
<dbReference type="CDD" id="cd00074">
    <property type="entry name" value="HFD_H2A"/>
    <property type="match status" value="1"/>
</dbReference>
<feature type="domain" description="Core Histone H2A/H2B/H3" evidence="9">
    <location>
        <begin position="2"/>
        <end position="74"/>
    </location>
</feature>
<reference evidence="10 11" key="1">
    <citation type="journal article" date="2019" name="Nat. Ecol. Evol.">
        <title>Megaphylogeny resolves global patterns of mushroom evolution.</title>
        <authorList>
            <person name="Varga T."/>
            <person name="Krizsan K."/>
            <person name="Foldi C."/>
            <person name="Dima B."/>
            <person name="Sanchez-Garcia M."/>
            <person name="Sanchez-Ramirez S."/>
            <person name="Szollosi G.J."/>
            <person name="Szarkandi J.G."/>
            <person name="Papp V."/>
            <person name="Albert L."/>
            <person name="Andreopoulos W."/>
            <person name="Angelini C."/>
            <person name="Antonin V."/>
            <person name="Barry K.W."/>
            <person name="Bougher N.L."/>
            <person name="Buchanan P."/>
            <person name="Buyck B."/>
            <person name="Bense V."/>
            <person name="Catcheside P."/>
            <person name="Chovatia M."/>
            <person name="Cooper J."/>
            <person name="Damon W."/>
            <person name="Desjardin D."/>
            <person name="Finy P."/>
            <person name="Geml J."/>
            <person name="Haridas S."/>
            <person name="Hughes K."/>
            <person name="Justo A."/>
            <person name="Karasinski D."/>
            <person name="Kautmanova I."/>
            <person name="Kiss B."/>
            <person name="Kocsube S."/>
            <person name="Kotiranta H."/>
            <person name="LaButti K.M."/>
            <person name="Lechner B.E."/>
            <person name="Liimatainen K."/>
            <person name="Lipzen A."/>
            <person name="Lukacs Z."/>
            <person name="Mihaltcheva S."/>
            <person name="Morgado L.N."/>
            <person name="Niskanen T."/>
            <person name="Noordeloos M.E."/>
            <person name="Ohm R.A."/>
            <person name="Ortiz-Santana B."/>
            <person name="Ovrebo C."/>
            <person name="Racz N."/>
            <person name="Riley R."/>
            <person name="Savchenko A."/>
            <person name="Shiryaev A."/>
            <person name="Soop K."/>
            <person name="Spirin V."/>
            <person name="Szebenyi C."/>
            <person name="Tomsovsky M."/>
            <person name="Tulloss R.E."/>
            <person name="Uehling J."/>
            <person name="Grigoriev I.V."/>
            <person name="Vagvolgyi C."/>
            <person name="Papp T."/>
            <person name="Martin F.M."/>
            <person name="Miettinen O."/>
            <person name="Hibbett D.S."/>
            <person name="Nagy L.G."/>
        </authorList>
    </citation>
    <scope>NUCLEOTIDE SEQUENCE [LARGE SCALE GENOMIC DNA]</scope>
    <source>
        <strain evidence="10 11">CBS 121175</strain>
    </source>
</reference>
<dbReference type="InterPro" id="IPR002119">
    <property type="entry name" value="Histone_H2A"/>
</dbReference>
<dbReference type="PRINTS" id="PR00620">
    <property type="entry name" value="HISTONEH2A"/>
</dbReference>
<evidence type="ECO:0000256" key="3">
    <source>
        <dbReference type="ARBA" id="ARBA00010691"/>
    </source>
</evidence>
<dbReference type="GO" id="GO:0000786">
    <property type="term" value="C:nucleosome"/>
    <property type="evidence" value="ECO:0007669"/>
    <property type="project" value="UniProtKB-KW"/>
</dbReference>
<comment type="subunit">
    <text evidence="8">The nucleosome is a histone octamer containing two molecules each of H2A, H2B, H3 and H4 assembled in one H3-H4 heterotetramer and two H2A-H2B heterodimers. The octamer wraps approximately 147 bp of DNA.</text>
</comment>
<dbReference type="GO" id="GO:0046982">
    <property type="term" value="F:protein heterodimerization activity"/>
    <property type="evidence" value="ECO:0007669"/>
    <property type="project" value="InterPro"/>
</dbReference>
<dbReference type="STRING" id="230819.A0A5C3K9E7"/>